<gene>
    <name evidence="2" type="ORF">BUALT_Bualt02G0114600</name>
</gene>
<evidence type="ECO:0000256" key="1">
    <source>
        <dbReference type="SAM" id="MobiDB-lite"/>
    </source>
</evidence>
<evidence type="ECO:0000313" key="2">
    <source>
        <dbReference type="EMBL" id="KAG8388331.1"/>
    </source>
</evidence>
<feature type="compositionally biased region" description="Basic and acidic residues" evidence="1">
    <location>
        <begin position="74"/>
        <end position="93"/>
    </location>
</feature>
<dbReference type="AlphaFoldDB" id="A0AAV6XZG9"/>
<comment type="caution">
    <text evidence="2">The sequence shown here is derived from an EMBL/GenBank/DDBJ whole genome shotgun (WGS) entry which is preliminary data.</text>
</comment>
<proteinExistence type="predicted"/>
<organism evidence="2 3">
    <name type="scientific">Buddleja alternifolia</name>
    <dbReference type="NCBI Taxonomy" id="168488"/>
    <lineage>
        <taxon>Eukaryota</taxon>
        <taxon>Viridiplantae</taxon>
        <taxon>Streptophyta</taxon>
        <taxon>Embryophyta</taxon>
        <taxon>Tracheophyta</taxon>
        <taxon>Spermatophyta</taxon>
        <taxon>Magnoliopsida</taxon>
        <taxon>eudicotyledons</taxon>
        <taxon>Gunneridae</taxon>
        <taxon>Pentapetalae</taxon>
        <taxon>asterids</taxon>
        <taxon>lamiids</taxon>
        <taxon>Lamiales</taxon>
        <taxon>Scrophulariaceae</taxon>
        <taxon>Buddlejeae</taxon>
        <taxon>Buddleja</taxon>
    </lineage>
</organism>
<dbReference type="Proteomes" id="UP000826271">
    <property type="component" value="Unassembled WGS sequence"/>
</dbReference>
<reference evidence="2" key="1">
    <citation type="submission" date="2019-10" db="EMBL/GenBank/DDBJ databases">
        <authorList>
            <person name="Zhang R."/>
            <person name="Pan Y."/>
            <person name="Wang J."/>
            <person name="Ma R."/>
            <person name="Yu S."/>
        </authorList>
    </citation>
    <scope>NUCLEOTIDE SEQUENCE</scope>
    <source>
        <strain evidence="2">LA-IB0</strain>
        <tissue evidence="2">Leaf</tissue>
    </source>
</reference>
<sequence>MCYPSGTCHESAYISATRYRQLLTPVEAARRQQTVNRGGGLAKGGRGGGGMVKSNQLIHDAFTMWFNNNFTKRTGKEGSERAKVQDIEWHKKT</sequence>
<accession>A0AAV6XZG9</accession>
<feature type="region of interest" description="Disordered" evidence="1">
    <location>
        <begin position="73"/>
        <end position="93"/>
    </location>
</feature>
<evidence type="ECO:0000313" key="3">
    <source>
        <dbReference type="Proteomes" id="UP000826271"/>
    </source>
</evidence>
<protein>
    <submittedName>
        <fullName evidence="2">Uncharacterized protein</fullName>
    </submittedName>
</protein>
<keyword evidence="3" id="KW-1185">Reference proteome</keyword>
<name>A0AAV6XZG9_9LAMI</name>
<dbReference type="EMBL" id="WHWC01000002">
    <property type="protein sequence ID" value="KAG8388331.1"/>
    <property type="molecule type" value="Genomic_DNA"/>
</dbReference>